<dbReference type="AlphaFoldDB" id="A0A369AKC1"/>
<keyword evidence="2" id="KW-0472">Membrane</keyword>
<accession>A0A369AKC1</accession>
<evidence type="ECO:0000313" key="6">
    <source>
        <dbReference type="Proteomes" id="UP000252174"/>
    </source>
</evidence>
<feature type="transmembrane region" description="Helical" evidence="2">
    <location>
        <begin position="36"/>
        <end position="58"/>
    </location>
</feature>
<protein>
    <submittedName>
        <fullName evidence="5">Type IV pilus assembly protein PilX</fullName>
    </submittedName>
</protein>
<evidence type="ECO:0000256" key="2">
    <source>
        <dbReference type="SAM" id="Phobius"/>
    </source>
</evidence>
<dbReference type="Proteomes" id="UP000252174">
    <property type="component" value="Unassembled WGS sequence"/>
</dbReference>
<comment type="caution">
    <text evidence="5">The sequence shown here is derived from an EMBL/GenBank/DDBJ whole genome shotgun (WGS) entry which is preliminary data.</text>
</comment>
<sequence>MPKKIIESPLMPAATPEKRKNRRFDRKNPSASSRGVSLIVVMIILLIVSILGVAGIQISMMAERGTRNDRDTQIAWQAAEAALIDAEFDIEGQPATSTHLRSSVFNSGSTDLSKFIDSCGNSGDSIGLCNLNASGKPAWLTVDFTDTSSNARTTAFGTYTDRTFPAGNKGIQPAQAPRYVIEPIPDPAVARTQGPTGMKYVYRVTSMGFGPRTDIQVALQMIYRN</sequence>
<evidence type="ECO:0000259" key="3">
    <source>
        <dbReference type="Pfam" id="PF13681"/>
    </source>
</evidence>
<dbReference type="InterPro" id="IPR025746">
    <property type="entry name" value="PilX_N_dom"/>
</dbReference>
<name>A0A369AKC1_9BURK</name>
<feature type="domain" description="PilX/PilW C-terminal" evidence="3">
    <location>
        <begin position="127"/>
        <end position="224"/>
    </location>
</feature>
<reference evidence="5 6" key="1">
    <citation type="submission" date="2018-07" db="EMBL/GenBank/DDBJ databases">
        <title>Genomic Encyclopedia of Type Strains, Phase IV (KMG-IV): sequencing the most valuable type-strain genomes for metagenomic binning, comparative biology and taxonomic classification.</title>
        <authorList>
            <person name="Goeker M."/>
        </authorList>
    </citation>
    <scope>NUCLEOTIDE SEQUENCE [LARGE SCALE GENOMIC DNA]</scope>
    <source>
        <strain evidence="5 6">DSM 100911</strain>
    </source>
</reference>
<gene>
    <name evidence="5" type="ORF">DFR45_105144</name>
</gene>
<feature type="domain" description="Type 4 fimbrial biogenesis protein PilX N-terminal" evidence="4">
    <location>
        <begin position="34"/>
        <end position="83"/>
    </location>
</feature>
<dbReference type="InterPro" id="IPR025205">
    <property type="entry name" value="PilX/PilW_C"/>
</dbReference>
<dbReference type="Pfam" id="PF14341">
    <property type="entry name" value="PilX_N"/>
    <property type="match status" value="1"/>
</dbReference>
<feature type="region of interest" description="Disordered" evidence="1">
    <location>
        <begin position="1"/>
        <end position="31"/>
    </location>
</feature>
<dbReference type="EMBL" id="QPJU01000005">
    <property type="protein sequence ID" value="RCX09515.1"/>
    <property type="molecule type" value="Genomic_DNA"/>
</dbReference>
<keyword evidence="6" id="KW-1185">Reference proteome</keyword>
<keyword evidence="2" id="KW-1133">Transmembrane helix</keyword>
<organism evidence="5 6">
    <name type="scientific">Extensimonas vulgaris</name>
    <dbReference type="NCBI Taxonomy" id="1031594"/>
    <lineage>
        <taxon>Bacteria</taxon>
        <taxon>Pseudomonadati</taxon>
        <taxon>Pseudomonadota</taxon>
        <taxon>Betaproteobacteria</taxon>
        <taxon>Burkholderiales</taxon>
        <taxon>Comamonadaceae</taxon>
        <taxon>Extensimonas</taxon>
    </lineage>
</organism>
<keyword evidence="2" id="KW-0812">Transmembrane</keyword>
<proteinExistence type="predicted"/>
<evidence type="ECO:0000256" key="1">
    <source>
        <dbReference type="SAM" id="MobiDB-lite"/>
    </source>
</evidence>
<dbReference type="Pfam" id="PF13681">
    <property type="entry name" value="PilX"/>
    <property type="match status" value="1"/>
</dbReference>
<evidence type="ECO:0000259" key="4">
    <source>
        <dbReference type="Pfam" id="PF14341"/>
    </source>
</evidence>
<dbReference type="RefSeq" id="WP_241659395.1">
    <property type="nucleotide sequence ID" value="NZ_QPJU01000005.1"/>
</dbReference>
<evidence type="ECO:0000313" key="5">
    <source>
        <dbReference type="EMBL" id="RCX09515.1"/>
    </source>
</evidence>